<evidence type="ECO:0000259" key="6">
    <source>
        <dbReference type="Pfam" id="PF02776"/>
    </source>
</evidence>
<comment type="similarity">
    <text evidence="1 3">Belongs to the TPP enzyme family.</text>
</comment>
<feature type="domain" description="Thiamine pyrophosphate enzyme TPP-binding" evidence="5">
    <location>
        <begin position="398"/>
        <end position="536"/>
    </location>
</feature>
<feature type="domain" description="Thiamine pyrophosphate enzyme central" evidence="4">
    <location>
        <begin position="200"/>
        <end position="329"/>
    </location>
</feature>
<dbReference type="Proteomes" id="UP000440096">
    <property type="component" value="Unassembled WGS sequence"/>
</dbReference>
<accession>A0A6N7Z800</accession>
<dbReference type="GO" id="GO:0009097">
    <property type="term" value="P:isoleucine biosynthetic process"/>
    <property type="evidence" value="ECO:0007669"/>
    <property type="project" value="TreeGrafter"/>
</dbReference>
<dbReference type="SUPFAM" id="SSF52467">
    <property type="entry name" value="DHS-like NAD/FAD-binding domain"/>
    <property type="match status" value="1"/>
</dbReference>
<feature type="domain" description="Thiamine pyrophosphate enzyme N-terminal TPP-binding" evidence="6">
    <location>
        <begin position="12"/>
        <end position="112"/>
    </location>
</feature>
<evidence type="ECO:0000313" key="7">
    <source>
        <dbReference type="EMBL" id="MTD57584.1"/>
    </source>
</evidence>
<dbReference type="CDD" id="cd00568">
    <property type="entry name" value="TPP_enzymes"/>
    <property type="match status" value="1"/>
</dbReference>
<organism evidence="7 8">
    <name type="scientific">Amycolatopsis pithecellobii</name>
    <dbReference type="NCBI Taxonomy" id="664692"/>
    <lineage>
        <taxon>Bacteria</taxon>
        <taxon>Bacillati</taxon>
        <taxon>Actinomycetota</taxon>
        <taxon>Actinomycetes</taxon>
        <taxon>Pseudonocardiales</taxon>
        <taxon>Pseudonocardiaceae</taxon>
        <taxon>Amycolatopsis</taxon>
    </lineage>
</organism>
<dbReference type="InterPro" id="IPR012000">
    <property type="entry name" value="Thiamin_PyroP_enz_cen_dom"/>
</dbReference>
<dbReference type="GO" id="GO:0030976">
    <property type="term" value="F:thiamine pyrophosphate binding"/>
    <property type="evidence" value="ECO:0007669"/>
    <property type="project" value="InterPro"/>
</dbReference>
<dbReference type="Pfam" id="PF00205">
    <property type="entry name" value="TPP_enzyme_M"/>
    <property type="match status" value="1"/>
</dbReference>
<dbReference type="EMBL" id="WMBA01000051">
    <property type="protein sequence ID" value="MTD57584.1"/>
    <property type="molecule type" value="Genomic_DNA"/>
</dbReference>
<dbReference type="Gene3D" id="3.40.50.970">
    <property type="match status" value="2"/>
</dbReference>
<dbReference type="InterPro" id="IPR011766">
    <property type="entry name" value="TPP_enzyme_TPP-bd"/>
</dbReference>
<dbReference type="InterPro" id="IPR045229">
    <property type="entry name" value="TPP_enz"/>
</dbReference>
<evidence type="ECO:0000259" key="4">
    <source>
        <dbReference type="Pfam" id="PF00205"/>
    </source>
</evidence>
<evidence type="ECO:0000259" key="5">
    <source>
        <dbReference type="Pfam" id="PF02775"/>
    </source>
</evidence>
<dbReference type="GO" id="GO:0000287">
    <property type="term" value="F:magnesium ion binding"/>
    <property type="evidence" value="ECO:0007669"/>
    <property type="project" value="InterPro"/>
</dbReference>
<evidence type="ECO:0000313" key="8">
    <source>
        <dbReference type="Proteomes" id="UP000440096"/>
    </source>
</evidence>
<gene>
    <name evidence="7" type="ORF">GKO32_26945</name>
</gene>
<protein>
    <recommendedName>
        <fullName evidence="9">Thiamine pyrophosphate-binding protein</fullName>
    </recommendedName>
</protein>
<evidence type="ECO:0000256" key="1">
    <source>
        <dbReference type="ARBA" id="ARBA00007812"/>
    </source>
</evidence>
<dbReference type="Gene3D" id="3.40.50.1220">
    <property type="entry name" value="TPP-binding domain"/>
    <property type="match status" value="1"/>
</dbReference>
<dbReference type="InterPro" id="IPR029035">
    <property type="entry name" value="DHS-like_NAD/FAD-binding_dom"/>
</dbReference>
<proteinExistence type="inferred from homology"/>
<dbReference type="InterPro" id="IPR012001">
    <property type="entry name" value="Thiamin_PyroP_enz_TPP-bd_dom"/>
</dbReference>
<dbReference type="InterPro" id="IPR029061">
    <property type="entry name" value="THDP-binding"/>
</dbReference>
<evidence type="ECO:0000256" key="2">
    <source>
        <dbReference type="ARBA" id="ARBA00023052"/>
    </source>
</evidence>
<dbReference type="GO" id="GO:0003984">
    <property type="term" value="F:acetolactate synthase activity"/>
    <property type="evidence" value="ECO:0007669"/>
    <property type="project" value="TreeGrafter"/>
</dbReference>
<dbReference type="Pfam" id="PF02775">
    <property type="entry name" value="TPP_enzyme_C"/>
    <property type="match status" value="1"/>
</dbReference>
<dbReference type="SUPFAM" id="SSF52518">
    <property type="entry name" value="Thiamin diphosphate-binding fold (THDP-binding)"/>
    <property type="match status" value="2"/>
</dbReference>
<keyword evidence="8" id="KW-1185">Reference proteome</keyword>
<dbReference type="AlphaFoldDB" id="A0A6N7Z800"/>
<dbReference type="CDD" id="cd07035">
    <property type="entry name" value="TPP_PYR_POX_like"/>
    <property type="match status" value="1"/>
</dbReference>
<keyword evidence="2 3" id="KW-0786">Thiamine pyrophosphate</keyword>
<evidence type="ECO:0008006" key="9">
    <source>
        <dbReference type="Google" id="ProtNLM"/>
    </source>
</evidence>
<dbReference type="PANTHER" id="PTHR18968">
    <property type="entry name" value="THIAMINE PYROPHOSPHATE ENZYMES"/>
    <property type="match status" value="1"/>
</dbReference>
<sequence length="562" mass="59240">MGAPNTDPAMYQAIGDAFAGEGTDVVFALMGDGNMLALADMSARHGIRLVHVRHENAAVAMADGWARATGRVGVASVTCGPGVSQISTALTAAVRNRTPLVVFAGEIPTGMAWNPQQGDTAGFVQATGARYLPLRNAGKLFETIRSAFSLAYRDRTAVVLSIPYDLQEVPWRPPHPYRRSADVRVSAPPVISHHDQIVLAADEIMTAERPLILAGQGAVAAREDIVQLAGTIGAVLGTTLKANCLFLGEEFDVGLVGGLISAAAKEIVREVDLVVAVGASLGYFTTDNGALLHGKRIIRIDAQPRLENEGVILDSVVVHADARLGVRALHTELDQRGYRAAGLRTQLIRAQLADPIPDVPPIQPEPGTVDPAEVISVLDETLPPAVGAVFGVGHFWSFAAMGLTRPGPASFTYAYGFGAVGHGLPTAIGVAVGTETPLVLVEGDGSLLMHLGELQTLAVERLPVLVLVMNDGGFGSEIHKLNFKGADGELARFHRTDFAALGRALGMTAHTLADPRDIDGIVKEFMADPVPTVVDVPMSAAAISAPTRRSLFPRTLEPLKRS</sequence>
<dbReference type="GO" id="GO:0009099">
    <property type="term" value="P:L-valine biosynthetic process"/>
    <property type="evidence" value="ECO:0007669"/>
    <property type="project" value="TreeGrafter"/>
</dbReference>
<dbReference type="Pfam" id="PF02776">
    <property type="entry name" value="TPP_enzyme_N"/>
    <property type="match status" value="1"/>
</dbReference>
<dbReference type="GO" id="GO:0050660">
    <property type="term" value="F:flavin adenine dinucleotide binding"/>
    <property type="evidence" value="ECO:0007669"/>
    <property type="project" value="TreeGrafter"/>
</dbReference>
<dbReference type="RefSeq" id="WP_154759713.1">
    <property type="nucleotide sequence ID" value="NZ_WMBA01000051.1"/>
</dbReference>
<dbReference type="OrthoDB" id="3203527at2"/>
<reference evidence="7 8" key="1">
    <citation type="submission" date="2019-11" db="EMBL/GenBank/DDBJ databases">
        <title>Draft genome of Amycolatopsis RM579.</title>
        <authorList>
            <person name="Duangmal K."/>
            <person name="Mingma R."/>
        </authorList>
    </citation>
    <scope>NUCLEOTIDE SEQUENCE [LARGE SCALE GENOMIC DNA]</scope>
    <source>
        <strain evidence="7 8">RM579</strain>
    </source>
</reference>
<comment type="caution">
    <text evidence="7">The sequence shown here is derived from an EMBL/GenBank/DDBJ whole genome shotgun (WGS) entry which is preliminary data.</text>
</comment>
<name>A0A6N7Z800_9PSEU</name>
<dbReference type="PANTHER" id="PTHR18968:SF13">
    <property type="entry name" value="ACETOLACTATE SYNTHASE CATALYTIC SUBUNIT, MITOCHONDRIAL"/>
    <property type="match status" value="1"/>
</dbReference>
<evidence type="ECO:0000256" key="3">
    <source>
        <dbReference type="RuleBase" id="RU362132"/>
    </source>
</evidence>
<dbReference type="GO" id="GO:0005948">
    <property type="term" value="C:acetolactate synthase complex"/>
    <property type="evidence" value="ECO:0007669"/>
    <property type="project" value="TreeGrafter"/>
</dbReference>